<sequence length="729" mass="83214">MILYTQNLLLFPFSLSQHPPFNEISLSLTITTPNHFKGLTLLPLLAQHPCIMPFFPSSHVRFPLGRIRILPIRMDQWFFGLHLYISLIKLELRLVLTGEILRCYKLCLIDIVETNLVVHFCGSSALLTIGINFSFSIRVFSVAAVICTILVLPVNYYGRDRKHKNIPFESLEVFTIENVKEGSQWLWAHCLALYIITLTACTLLYFEYKSITNLRLLHITSSQPNPSHFAILVRGIPWSPDQSYCETVKKFFSFYHPSTYLSHQIVYKSGSVQKLKDDAEYMCKMLSSGCGSMEQTCKPSFAQCYFCGGSTNSFKIISNETDSIHGRTGYSDVHLNARKKASQEHLSNSNLMNKYKLFLVDVCLGHVWTLIQECAAAFVFFKSRYAALTVAQSLQTSNPMLWVTDLAPEPQDVYWSNLCIPYKQLWLRKITTFAASVTFVLVFLIPVTFAQGLTQLDKLEKMFPFLTGMLQNQLAVFSSLTELPAQLAKAVPAQATYFTTYVLSSGWASLAFEIMQLFPLFCNLFQRFILGYNEDTINGYLTFPYHTEVPRILLFGFLGFTCSILAPLILPFLLFYFVLAYLVYRNQILNVYIKKYDSGGQLWPIAHNTTVLSLLVAQVIALGVFGIKQSPVASGFTFPLLICTVLFHQYCRQRFLPIFKNNATQVLIDMDRRDERCGRMEQIYEQLTSAYCQFSSSNQSECFSSHQGEREDVRTPQDMEKGLLPYPVE</sequence>
<keyword evidence="9" id="KW-0407">Ion channel</keyword>
<keyword evidence="6 11" id="KW-1133">Transmembrane helix</keyword>
<evidence type="ECO:0000256" key="11">
    <source>
        <dbReference type="SAM" id="Phobius"/>
    </source>
</evidence>
<comment type="subcellular location">
    <subcellularLocation>
        <location evidence="1">Membrane</location>
        <topology evidence="1">Multi-pass membrane protein</topology>
    </subcellularLocation>
</comment>
<evidence type="ECO:0008006" key="17">
    <source>
        <dbReference type="Google" id="ProtNLM"/>
    </source>
</evidence>
<evidence type="ECO:0000313" key="16">
    <source>
        <dbReference type="Proteomes" id="UP001374535"/>
    </source>
</evidence>
<dbReference type="Proteomes" id="UP001374535">
    <property type="component" value="Chromosome 2"/>
</dbReference>
<evidence type="ECO:0000256" key="8">
    <source>
        <dbReference type="ARBA" id="ARBA00023136"/>
    </source>
</evidence>
<evidence type="ECO:0000259" key="13">
    <source>
        <dbReference type="Pfam" id="PF13967"/>
    </source>
</evidence>
<organism evidence="15 16">
    <name type="scientific">Vigna mungo</name>
    <name type="common">Black gram</name>
    <name type="synonym">Phaseolus mungo</name>
    <dbReference type="NCBI Taxonomy" id="3915"/>
    <lineage>
        <taxon>Eukaryota</taxon>
        <taxon>Viridiplantae</taxon>
        <taxon>Streptophyta</taxon>
        <taxon>Embryophyta</taxon>
        <taxon>Tracheophyta</taxon>
        <taxon>Spermatophyta</taxon>
        <taxon>Magnoliopsida</taxon>
        <taxon>eudicotyledons</taxon>
        <taxon>Gunneridae</taxon>
        <taxon>Pentapetalae</taxon>
        <taxon>rosids</taxon>
        <taxon>fabids</taxon>
        <taxon>Fabales</taxon>
        <taxon>Fabaceae</taxon>
        <taxon>Papilionoideae</taxon>
        <taxon>50 kb inversion clade</taxon>
        <taxon>NPAAA clade</taxon>
        <taxon>indigoferoid/millettioid clade</taxon>
        <taxon>Phaseoleae</taxon>
        <taxon>Vigna</taxon>
    </lineage>
</organism>
<accession>A0AAQ3SA85</accession>
<protein>
    <recommendedName>
        <fullName evidence="17">CSC1-like protein RXW8</fullName>
    </recommendedName>
</protein>
<keyword evidence="16" id="KW-1185">Reference proteome</keyword>
<feature type="non-terminal residue" evidence="15">
    <location>
        <position position="1"/>
    </location>
</feature>
<dbReference type="Pfam" id="PF02714">
    <property type="entry name" value="RSN1_7TM"/>
    <property type="match status" value="1"/>
</dbReference>
<feature type="transmembrane region" description="Helical" evidence="11">
    <location>
        <begin position="430"/>
        <end position="450"/>
    </location>
</feature>
<evidence type="ECO:0000256" key="10">
    <source>
        <dbReference type="SAM" id="MobiDB-lite"/>
    </source>
</evidence>
<evidence type="ECO:0000256" key="4">
    <source>
        <dbReference type="ARBA" id="ARBA00022692"/>
    </source>
</evidence>
<feature type="domain" description="CSC1/OSCA1-like cytosolic" evidence="14">
    <location>
        <begin position="373"/>
        <end position="417"/>
    </location>
</feature>
<dbReference type="Pfam" id="PF14703">
    <property type="entry name" value="PHM7_cyt"/>
    <property type="match status" value="2"/>
</dbReference>
<evidence type="ECO:0000259" key="14">
    <source>
        <dbReference type="Pfam" id="PF14703"/>
    </source>
</evidence>
<dbReference type="InterPro" id="IPR045122">
    <property type="entry name" value="Csc1-like"/>
</dbReference>
<evidence type="ECO:0000256" key="6">
    <source>
        <dbReference type="ARBA" id="ARBA00022989"/>
    </source>
</evidence>
<evidence type="ECO:0000313" key="15">
    <source>
        <dbReference type="EMBL" id="WVZ21511.1"/>
    </source>
</evidence>
<keyword evidence="7" id="KW-0406">Ion transport</keyword>
<feature type="transmembrane region" description="Helical" evidence="11">
    <location>
        <begin position="552"/>
        <end position="584"/>
    </location>
</feature>
<evidence type="ECO:0000256" key="5">
    <source>
        <dbReference type="ARBA" id="ARBA00022837"/>
    </source>
</evidence>
<evidence type="ECO:0000256" key="7">
    <source>
        <dbReference type="ARBA" id="ARBA00023065"/>
    </source>
</evidence>
<keyword evidence="8 11" id="KW-0472">Membrane</keyword>
<dbReference type="InterPro" id="IPR032880">
    <property type="entry name" value="CSC1/OSCA1-like_N"/>
</dbReference>
<evidence type="ECO:0000256" key="1">
    <source>
        <dbReference type="ARBA" id="ARBA00004141"/>
    </source>
</evidence>
<feature type="domain" description="CSC1/OSCA1-like cytosolic" evidence="14">
    <location>
        <begin position="228"/>
        <end position="326"/>
    </location>
</feature>
<dbReference type="InterPro" id="IPR003864">
    <property type="entry name" value="CSC1/OSCA1-like_7TM"/>
</dbReference>
<feature type="transmembrane region" description="Helical" evidence="11">
    <location>
        <begin position="633"/>
        <end position="651"/>
    </location>
</feature>
<dbReference type="GO" id="GO:0005886">
    <property type="term" value="C:plasma membrane"/>
    <property type="evidence" value="ECO:0007669"/>
    <property type="project" value="TreeGrafter"/>
</dbReference>
<gene>
    <name evidence="15" type="ORF">V8G54_008833</name>
</gene>
<evidence type="ECO:0000256" key="2">
    <source>
        <dbReference type="ARBA" id="ARBA00007779"/>
    </source>
</evidence>
<dbReference type="GO" id="GO:0005227">
    <property type="term" value="F:calcium-activated cation channel activity"/>
    <property type="evidence" value="ECO:0007669"/>
    <property type="project" value="InterPro"/>
</dbReference>
<feature type="region of interest" description="Disordered" evidence="10">
    <location>
        <begin position="705"/>
        <end position="729"/>
    </location>
</feature>
<feature type="transmembrane region" description="Helical" evidence="11">
    <location>
        <begin position="140"/>
        <end position="158"/>
    </location>
</feature>
<keyword evidence="4 11" id="KW-0812">Transmembrane</keyword>
<feature type="domain" description="CSC1/OSCA1-like 7TM region" evidence="12">
    <location>
        <begin position="476"/>
        <end position="625"/>
    </location>
</feature>
<dbReference type="PANTHER" id="PTHR13018:SF117">
    <property type="entry name" value="CSC1-LIKE PROTEIN RXW8"/>
    <property type="match status" value="1"/>
</dbReference>
<evidence type="ECO:0000256" key="9">
    <source>
        <dbReference type="ARBA" id="ARBA00023303"/>
    </source>
</evidence>
<dbReference type="InterPro" id="IPR027815">
    <property type="entry name" value="CSC1/OSCA1-like_cyt"/>
</dbReference>
<reference evidence="15 16" key="1">
    <citation type="journal article" date="2023" name="Life. Sci Alliance">
        <title>Evolutionary insights into 3D genome organization and epigenetic landscape of Vigna mungo.</title>
        <authorList>
            <person name="Junaid A."/>
            <person name="Singh B."/>
            <person name="Bhatia S."/>
        </authorList>
    </citation>
    <scope>NUCLEOTIDE SEQUENCE [LARGE SCALE GENOMIC DNA]</scope>
    <source>
        <strain evidence="15">Urdbean</strain>
    </source>
</reference>
<dbReference type="AlphaFoldDB" id="A0AAQ3SA85"/>
<feature type="compositionally biased region" description="Basic and acidic residues" evidence="10">
    <location>
        <begin position="707"/>
        <end position="721"/>
    </location>
</feature>
<comment type="similarity">
    <text evidence="2">Belongs to the CSC1 (TC 1.A.17) family.</text>
</comment>
<proteinExistence type="inferred from homology"/>
<dbReference type="EMBL" id="CP144699">
    <property type="protein sequence ID" value="WVZ21511.1"/>
    <property type="molecule type" value="Genomic_DNA"/>
</dbReference>
<evidence type="ECO:0000256" key="3">
    <source>
        <dbReference type="ARBA" id="ARBA00022448"/>
    </source>
</evidence>
<evidence type="ECO:0000259" key="12">
    <source>
        <dbReference type="Pfam" id="PF02714"/>
    </source>
</evidence>
<keyword evidence="5" id="KW-0106">Calcium</keyword>
<feature type="domain" description="CSC1/OSCA1-like N-terminal transmembrane" evidence="13">
    <location>
        <begin position="133"/>
        <end position="207"/>
    </location>
</feature>
<feature type="transmembrane region" description="Helical" evidence="11">
    <location>
        <begin position="605"/>
        <end position="627"/>
    </location>
</feature>
<keyword evidence="3" id="KW-0813">Transport</keyword>
<dbReference type="PANTHER" id="PTHR13018">
    <property type="entry name" value="PROBABLE MEMBRANE PROTEIN DUF221-RELATED"/>
    <property type="match status" value="1"/>
</dbReference>
<feature type="transmembrane region" description="Helical" evidence="11">
    <location>
        <begin position="185"/>
        <end position="206"/>
    </location>
</feature>
<dbReference type="Pfam" id="PF13967">
    <property type="entry name" value="RSN1_TM"/>
    <property type="match status" value="1"/>
</dbReference>
<name>A0AAQ3SA85_VIGMU</name>